<dbReference type="Pfam" id="PF00534">
    <property type="entry name" value="Glycos_transf_1"/>
    <property type="match status" value="1"/>
</dbReference>
<dbReference type="InterPro" id="IPR050194">
    <property type="entry name" value="Glycosyltransferase_grp1"/>
</dbReference>
<dbReference type="CDD" id="cd03801">
    <property type="entry name" value="GT4_PimA-like"/>
    <property type="match status" value="1"/>
</dbReference>
<dbReference type="InterPro" id="IPR001296">
    <property type="entry name" value="Glyco_trans_1"/>
</dbReference>
<evidence type="ECO:0000259" key="2">
    <source>
        <dbReference type="Pfam" id="PF13439"/>
    </source>
</evidence>
<proteinExistence type="predicted"/>
<keyword evidence="4" id="KW-1185">Reference proteome</keyword>
<feature type="domain" description="Glycosyltransferase subfamily 4-like N-terminal" evidence="2">
    <location>
        <begin position="21"/>
        <end position="142"/>
    </location>
</feature>
<accession>A0A316TTT2</accession>
<organism evidence="3 4">
    <name type="scientific">Rhodohalobacter mucosus</name>
    <dbReference type="NCBI Taxonomy" id="2079485"/>
    <lineage>
        <taxon>Bacteria</taxon>
        <taxon>Pseudomonadati</taxon>
        <taxon>Balneolota</taxon>
        <taxon>Balneolia</taxon>
        <taxon>Balneolales</taxon>
        <taxon>Balneolaceae</taxon>
        <taxon>Rhodohalobacter</taxon>
    </lineage>
</organism>
<evidence type="ECO:0000313" key="4">
    <source>
        <dbReference type="Proteomes" id="UP000245533"/>
    </source>
</evidence>
<dbReference type="Pfam" id="PF13439">
    <property type="entry name" value="Glyco_transf_4"/>
    <property type="match status" value="1"/>
</dbReference>
<dbReference type="OrthoDB" id="9792322at2"/>
<dbReference type="EMBL" id="QGGB01000007">
    <property type="protein sequence ID" value="PWN06395.1"/>
    <property type="molecule type" value="Genomic_DNA"/>
</dbReference>
<dbReference type="Proteomes" id="UP000245533">
    <property type="component" value="Unassembled WGS sequence"/>
</dbReference>
<gene>
    <name evidence="3" type="ORF">DDZ15_10015</name>
</gene>
<dbReference type="Gene3D" id="3.40.50.2000">
    <property type="entry name" value="Glycogen Phosphorylase B"/>
    <property type="match status" value="2"/>
</dbReference>
<evidence type="ECO:0000313" key="3">
    <source>
        <dbReference type="EMBL" id="PWN06395.1"/>
    </source>
</evidence>
<dbReference type="PANTHER" id="PTHR45947">
    <property type="entry name" value="SULFOQUINOVOSYL TRANSFERASE SQD2"/>
    <property type="match status" value="1"/>
</dbReference>
<dbReference type="AlphaFoldDB" id="A0A316TTT2"/>
<feature type="domain" description="Glycosyl transferase family 1" evidence="1">
    <location>
        <begin position="162"/>
        <end position="318"/>
    </location>
</feature>
<dbReference type="SUPFAM" id="SSF53756">
    <property type="entry name" value="UDP-Glycosyltransferase/glycogen phosphorylase"/>
    <property type="match status" value="1"/>
</dbReference>
<keyword evidence="3" id="KW-0808">Transferase</keyword>
<dbReference type="GO" id="GO:0016757">
    <property type="term" value="F:glycosyltransferase activity"/>
    <property type="evidence" value="ECO:0007669"/>
    <property type="project" value="InterPro"/>
</dbReference>
<protein>
    <submittedName>
        <fullName evidence="3">Glycosyltransferase family 4 protein</fullName>
    </submittedName>
</protein>
<reference evidence="3 4" key="1">
    <citation type="submission" date="2018-05" db="EMBL/GenBank/DDBJ databases">
        <title>Rhodohalobacter halophilus gen. nov., sp. nov., a moderately halophilic member of the family Balneolaceae.</title>
        <authorList>
            <person name="Liu Z.-W."/>
        </authorList>
    </citation>
    <scope>NUCLEOTIDE SEQUENCE [LARGE SCALE GENOMIC DNA]</scope>
    <source>
        <strain evidence="3 4">8A47</strain>
    </source>
</reference>
<comment type="caution">
    <text evidence="3">The sequence shown here is derived from an EMBL/GenBank/DDBJ whole genome shotgun (WGS) entry which is preliminary data.</text>
</comment>
<sequence>MQNVSMQLVKTMEKRDDVELFTIIHQASWRMIGLKTFLFLFTLLWKIPAAIKKHNPDVILFSSMVTAAILPFLLKKPSVPCATINHGQDVTLPVKIYQWYLPIVFRHLDGVISVSEATRRACISRGMKPEKGGVLPNGIHTDVLAELPSKEDARKRIEKEFNINLSGRYILLSVGRQVKRKGHAWFIDNVLPNLESNVIFLIIGDGPEHEKIWQARERAAGKQNILIAGKQPDAVLNAAYAAADLFIMPNIPVEGDMEGFGIVLLEANRAGVPAVAADLEGIKDVIVQGVNGYRVPSGNAEEFAERIDETLKNELKELSLKAREFVINTFSWNSVVDKYVTFLKRLN</sequence>
<dbReference type="PANTHER" id="PTHR45947:SF3">
    <property type="entry name" value="SULFOQUINOVOSYL TRANSFERASE SQD2"/>
    <property type="match status" value="1"/>
</dbReference>
<dbReference type="InterPro" id="IPR028098">
    <property type="entry name" value="Glyco_trans_4-like_N"/>
</dbReference>
<name>A0A316TTT2_9BACT</name>
<evidence type="ECO:0000259" key="1">
    <source>
        <dbReference type="Pfam" id="PF00534"/>
    </source>
</evidence>